<name>A0A1W1BVU2_9ZZZZ</name>
<dbReference type="InterPro" id="IPR036465">
    <property type="entry name" value="vWFA_dom_sf"/>
</dbReference>
<feature type="transmembrane region" description="Helical" evidence="5">
    <location>
        <begin position="12"/>
        <end position="30"/>
    </location>
</feature>
<evidence type="ECO:0000256" key="3">
    <source>
        <dbReference type="ARBA" id="ARBA00022989"/>
    </source>
</evidence>
<feature type="transmembrane region" description="Helical" evidence="5">
    <location>
        <begin position="284"/>
        <end position="303"/>
    </location>
</feature>
<keyword evidence="4 5" id="KW-0472">Membrane</keyword>
<dbReference type="InterPro" id="IPR050768">
    <property type="entry name" value="UPF0353/GerABKA_families"/>
</dbReference>
<keyword evidence="3 5" id="KW-1133">Transmembrane helix</keyword>
<feature type="domain" description="VWFA" evidence="6">
    <location>
        <begin position="85"/>
        <end position="266"/>
    </location>
</feature>
<sequence>MFDGIYFEFPKIVFVIFFFIACETLCKMRLPSIYFPHAGQFMKSSVSTSKLLFFLKWLGIVMLILALMSPVKDEPYELAPKKGHEIALVLDASGSMDTRGFDTNNPMASRFDVVKKIVRDFIQKRKNDNIGLVVFGAYSFIASPLTYDKHILSGIVSQLQVGMAGKYTALYEALAQGVNLLKMTKSKSKVIILLTDGYSTPQVDKIPLDVAIDLAKKEGVKVYPIGIGSGVQDYNRAVLVKIAKATGGVAFGASNAQELQEVYKQINKLEKSEIKNETFTYLHYYYFYPLFVGLIALMLYIYLRNKRGSA</sequence>
<feature type="transmembrane region" description="Helical" evidence="5">
    <location>
        <begin position="51"/>
        <end position="71"/>
    </location>
</feature>
<evidence type="ECO:0000256" key="2">
    <source>
        <dbReference type="ARBA" id="ARBA00022692"/>
    </source>
</evidence>
<dbReference type="Pfam" id="PF00092">
    <property type="entry name" value="VWA"/>
    <property type="match status" value="1"/>
</dbReference>
<dbReference type="PANTHER" id="PTHR22550:SF5">
    <property type="entry name" value="LEUCINE ZIPPER PROTEIN 4"/>
    <property type="match status" value="1"/>
</dbReference>
<reference evidence="7" key="1">
    <citation type="submission" date="2016-10" db="EMBL/GenBank/DDBJ databases">
        <authorList>
            <person name="de Groot N.N."/>
        </authorList>
    </citation>
    <scope>NUCLEOTIDE SEQUENCE</scope>
</reference>
<evidence type="ECO:0000256" key="1">
    <source>
        <dbReference type="ARBA" id="ARBA00022475"/>
    </source>
</evidence>
<dbReference type="PANTHER" id="PTHR22550">
    <property type="entry name" value="SPORE GERMINATION PROTEIN"/>
    <property type="match status" value="1"/>
</dbReference>
<proteinExistence type="predicted"/>
<dbReference type="SMART" id="SM00327">
    <property type="entry name" value="VWA"/>
    <property type="match status" value="1"/>
</dbReference>
<evidence type="ECO:0000256" key="4">
    <source>
        <dbReference type="ARBA" id="ARBA00023136"/>
    </source>
</evidence>
<keyword evidence="2 5" id="KW-0812">Transmembrane</keyword>
<gene>
    <name evidence="7" type="ORF">MNB_SM-6-1130</name>
</gene>
<evidence type="ECO:0000313" key="7">
    <source>
        <dbReference type="EMBL" id="SFV57615.1"/>
    </source>
</evidence>
<evidence type="ECO:0000259" key="6">
    <source>
        <dbReference type="PROSITE" id="PS50234"/>
    </source>
</evidence>
<accession>A0A1W1BVU2</accession>
<dbReference type="AlphaFoldDB" id="A0A1W1BVU2"/>
<dbReference type="SUPFAM" id="SSF53300">
    <property type="entry name" value="vWA-like"/>
    <property type="match status" value="1"/>
</dbReference>
<dbReference type="InterPro" id="IPR002035">
    <property type="entry name" value="VWF_A"/>
</dbReference>
<evidence type="ECO:0000256" key="5">
    <source>
        <dbReference type="SAM" id="Phobius"/>
    </source>
</evidence>
<dbReference type="PROSITE" id="PS50234">
    <property type="entry name" value="VWFA"/>
    <property type="match status" value="1"/>
</dbReference>
<keyword evidence="1" id="KW-1003">Cell membrane</keyword>
<protein>
    <submittedName>
        <fullName evidence="7">BatA (Bacteroides aerotolerance operon)</fullName>
    </submittedName>
</protein>
<dbReference type="EMBL" id="FPHK01000029">
    <property type="protein sequence ID" value="SFV57615.1"/>
    <property type="molecule type" value="Genomic_DNA"/>
</dbReference>
<organism evidence="7">
    <name type="scientific">hydrothermal vent metagenome</name>
    <dbReference type="NCBI Taxonomy" id="652676"/>
    <lineage>
        <taxon>unclassified sequences</taxon>
        <taxon>metagenomes</taxon>
        <taxon>ecological metagenomes</taxon>
    </lineage>
</organism>
<dbReference type="Gene3D" id="3.40.50.410">
    <property type="entry name" value="von Willebrand factor, type A domain"/>
    <property type="match status" value="1"/>
</dbReference>